<evidence type="ECO:0000313" key="2">
    <source>
        <dbReference type="Proteomes" id="UP001276659"/>
    </source>
</evidence>
<keyword evidence="2" id="KW-1185">Reference proteome</keyword>
<comment type="caution">
    <text evidence="1">The sequence shown here is derived from an EMBL/GenBank/DDBJ whole genome shotgun (WGS) entry which is preliminary data.</text>
</comment>
<dbReference type="Proteomes" id="UP001276659">
    <property type="component" value="Unassembled WGS sequence"/>
</dbReference>
<reference evidence="1" key="1">
    <citation type="submission" date="2022-11" db="EMBL/GenBank/DDBJ databases">
        <title>Chromosomal genome sequence assembly and mating type (MAT) locus characterization of the leprose asexual lichenized fungus Lepraria neglecta (Nyl.) Erichsen.</title>
        <authorList>
            <person name="Allen J.L."/>
            <person name="Pfeffer B."/>
        </authorList>
    </citation>
    <scope>NUCLEOTIDE SEQUENCE</scope>
    <source>
        <strain evidence="1">Allen 5258</strain>
    </source>
</reference>
<dbReference type="AlphaFoldDB" id="A0AAD9ZAY9"/>
<protein>
    <submittedName>
        <fullName evidence="1">Uncharacterized protein</fullName>
    </submittedName>
</protein>
<gene>
    <name evidence="1" type="ORF">OEA41_006072</name>
</gene>
<dbReference type="EMBL" id="JASNWA010000007">
    <property type="protein sequence ID" value="KAK3172748.1"/>
    <property type="molecule type" value="Genomic_DNA"/>
</dbReference>
<organism evidence="1 2">
    <name type="scientific">Lepraria neglecta</name>
    <dbReference type="NCBI Taxonomy" id="209136"/>
    <lineage>
        <taxon>Eukaryota</taxon>
        <taxon>Fungi</taxon>
        <taxon>Dikarya</taxon>
        <taxon>Ascomycota</taxon>
        <taxon>Pezizomycotina</taxon>
        <taxon>Lecanoromycetes</taxon>
        <taxon>OSLEUM clade</taxon>
        <taxon>Lecanoromycetidae</taxon>
        <taxon>Lecanorales</taxon>
        <taxon>Lecanorineae</taxon>
        <taxon>Stereocaulaceae</taxon>
        <taxon>Lepraria</taxon>
    </lineage>
</organism>
<name>A0AAD9ZAY9_9LECA</name>
<sequence>MLATEAELMHLFQWAAAGHERTVNQRVRPGLLIVVNKDVPSSDEKWLDIDYATKTLLAHLELSTSFAELREVWRLRGKILNAAEDLILCYYDSFRIICVPSLTSTTTHTTATQYQKLYSEVRAISAQVRKKKIQVNMNLAVPSFVMYLEHAFSRLTKDLTSSIDFHYLASKDAARPSKFREHLVGLLVKLKEKEEAGDSSKVVQETALVDRLTPFVACCMASQIPKNSSPEAIAGKPLRDFAIRPGAAKQRAKKHDAKTTG</sequence>
<evidence type="ECO:0000313" key="1">
    <source>
        <dbReference type="EMBL" id="KAK3172748.1"/>
    </source>
</evidence>
<accession>A0AAD9ZAY9</accession>
<proteinExistence type="predicted"/>